<evidence type="ECO:0000313" key="2">
    <source>
        <dbReference type="EMBL" id="QBZ61064.1"/>
    </source>
</evidence>
<dbReference type="EMBL" id="CP034207">
    <property type="protein sequence ID" value="QBZ61064.1"/>
    <property type="molecule type" value="Genomic_DNA"/>
</dbReference>
<accession>A0A4P7NGJ3</accession>
<organism evidence="2 3">
    <name type="scientific">Pyricularia oryzae</name>
    <name type="common">Rice blast fungus</name>
    <name type="synonym">Magnaporthe oryzae</name>
    <dbReference type="NCBI Taxonomy" id="318829"/>
    <lineage>
        <taxon>Eukaryota</taxon>
        <taxon>Fungi</taxon>
        <taxon>Dikarya</taxon>
        <taxon>Ascomycota</taxon>
        <taxon>Pezizomycotina</taxon>
        <taxon>Sordariomycetes</taxon>
        <taxon>Sordariomycetidae</taxon>
        <taxon>Magnaporthales</taxon>
        <taxon>Pyriculariaceae</taxon>
        <taxon>Pyricularia</taxon>
    </lineage>
</organism>
<dbReference type="Proteomes" id="UP000294847">
    <property type="component" value="Chromosome 4"/>
</dbReference>
<evidence type="ECO:0000313" key="3">
    <source>
        <dbReference type="Proteomes" id="UP000294847"/>
    </source>
</evidence>
<protein>
    <submittedName>
        <fullName evidence="2">Uncharacterized protein</fullName>
    </submittedName>
</protein>
<gene>
    <name evidence="2" type="ORF">PoMZ_08010</name>
</gene>
<sequence length="526" mass="58859">MVPHFVNSSHRGPRWLRRINRSIGASKQTSGSHQLLLISQVWTPASSPSIAIDSNLLENLREKWLYASSCFQGEHPPPAMKNLSLRRQCFTSDKNKQVTNVVNSNLAKPSTCSDPVTGSDKMNNIKNTSTSAIPAGSISPIKTTMVNRNALYRAETSPVDVNTPSSASSKSLSSGSVLSEPSSTTTLFVNDILYTRQELRAMAEELDLSQRSGEFPSTKYLNANSNVTVDDYKKLIEMRGTASKAERDVLFVALTRDIRERDEEMDEKLERQRALKHVNSCIKSVQEEQRLYRIMQTALTHNTHAVTKSDLQELLVSSMANKRDLAEIASKKDLLDIANRLSATTRNDLFDIAHRDDLIDIAHKDDLSQIRYDLLAAIKDNSARDFELVEARLDLVSRQIEAVNHIREQQIGALSKQLQEMTAIFTSLPTTLTDIMQSVVEQKQLEQQQLLHLKTISIAEVSSLPGISIAKHHHIGDCQHVDNVPKRQGIVSKWHRSVGQSLKRGIGRISRRRNTSVQKNTAVSLK</sequence>
<feature type="region of interest" description="Disordered" evidence="1">
    <location>
        <begin position="156"/>
        <end position="181"/>
    </location>
</feature>
<feature type="compositionally biased region" description="Low complexity" evidence="1">
    <location>
        <begin position="165"/>
        <end position="181"/>
    </location>
</feature>
<name>A0A4P7NGJ3_PYROR</name>
<dbReference type="AlphaFoldDB" id="A0A4P7NGJ3"/>
<proteinExistence type="predicted"/>
<evidence type="ECO:0000256" key="1">
    <source>
        <dbReference type="SAM" id="MobiDB-lite"/>
    </source>
</evidence>
<reference evidence="2 3" key="1">
    <citation type="journal article" date="2019" name="Mol. Biol. Evol.">
        <title>Blast fungal genomes show frequent chromosomal changes, gene gains and losses, and effector gene turnover.</title>
        <authorList>
            <person name="Gomez Luciano L.B."/>
            <person name="Jason Tsai I."/>
            <person name="Chuma I."/>
            <person name="Tosa Y."/>
            <person name="Chen Y.H."/>
            <person name="Li J.Y."/>
            <person name="Li M.Y."/>
            <person name="Jade Lu M.Y."/>
            <person name="Nakayashiki H."/>
            <person name="Li W.H."/>
        </authorList>
    </citation>
    <scope>NUCLEOTIDE SEQUENCE [LARGE SCALE GENOMIC DNA]</scope>
    <source>
        <strain evidence="2">MZ5-1-6</strain>
    </source>
</reference>